<reference evidence="1 2" key="1">
    <citation type="submission" date="2020-01" db="EMBL/GenBank/DDBJ databases">
        <title>Microvirga sp. nov., an arsenate reduction bacterium isolated from Tibet hotspring sediments.</title>
        <authorList>
            <person name="Yuan C.-G."/>
        </authorList>
    </citation>
    <scope>NUCLEOTIDE SEQUENCE [LARGE SCALE GENOMIC DNA]</scope>
    <source>
        <strain evidence="1 2">SYSU G3D203</strain>
    </source>
</reference>
<keyword evidence="2" id="KW-1185">Reference proteome</keyword>
<accession>A0ABW9Z3V8</accession>
<dbReference type="EMBL" id="JAAAXJ010000032">
    <property type="protein sequence ID" value="NBJ27217.1"/>
    <property type="molecule type" value="Genomic_DNA"/>
</dbReference>
<dbReference type="RefSeq" id="WP_161726677.1">
    <property type="nucleotide sequence ID" value="NZ_JAAAXI010000042.1"/>
</dbReference>
<evidence type="ECO:0000313" key="1">
    <source>
        <dbReference type="EMBL" id="NBJ27217.1"/>
    </source>
</evidence>
<organism evidence="1 2">
    <name type="scientific">Microvirga arsenatis</name>
    <dbReference type="NCBI Taxonomy" id="2692265"/>
    <lineage>
        <taxon>Bacteria</taxon>
        <taxon>Pseudomonadati</taxon>
        <taxon>Pseudomonadota</taxon>
        <taxon>Alphaproteobacteria</taxon>
        <taxon>Hyphomicrobiales</taxon>
        <taxon>Methylobacteriaceae</taxon>
        <taxon>Microvirga</taxon>
    </lineage>
</organism>
<evidence type="ECO:0000313" key="2">
    <source>
        <dbReference type="Proteomes" id="UP000818323"/>
    </source>
</evidence>
<dbReference type="Proteomes" id="UP000818323">
    <property type="component" value="Unassembled WGS sequence"/>
</dbReference>
<gene>
    <name evidence="1" type="ORF">GR303_23135</name>
</gene>
<protein>
    <submittedName>
        <fullName evidence="1">Uncharacterized protein</fullName>
    </submittedName>
</protein>
<name>A0ABW9Z3V8_9HYPH</name>
<sequence length="165" mass="17435">MAIDEPKPTSSGTSKAFGTMLVAVLAGIPSKAKSVAIAKIQRVGSASPTIEVEEKIEVGNEAEFRMAMQGKTRAVILFSRPGGNLLADLRVGDEIRNGRFSTGCSPTLNLGQPELVPSSPICRGKFRREERSVSQAAFIGEPDGCPELGAGSAYWSIPGVARMNE</sequence>
<comment type="caution">
    <text evidence="1">The sequence shown here is derived from an EMBL/GenBank/DDBJ whole genome shotgun (WGS) entry which is preliminary data.</text>
</comment>
<proteinExistence type="predicted"/>